<keyword evidence="6" id="KW-0418">Kinase</keyword>
<dbReference type="InterPro" id="IPR036097">
    <property type="entry name" value="HisK_dim/P_sf"/>
</dbReference>
<evidence type="ECO:0000256" key="8">
    <source>
        <dbReference type="ARBA" id="ARBA00023012"/>
    </source>
</evidence>
<dbReference type="PANTHER" id="PTHR43065">
    <property type="entry name" value="SENSOR HISTIDINE KINASE"/>
    <property type="match status" value="1"/>
</dbReference>
<dbReference type="PRINTS" id="PR00344">
    <property type="entry name" value="BCTRLSENSOR"/>
</dbReference>
<feature type="domain" description="FHA" evidence="9">
    <location>
        <begin position="23"/>
        <end position="73"/>
    </location>
</feature>
<evidence type="ECO:0000256" key="2">
    <source>
        <dbReference type="ARBA" id="ARBA00012438"/>
    </source>
</evidence>
<dbReference type="PROSITE" id="PS50109">
    <property type="entry name" value="HIS_KIN"/>
    <property type="match status" value="1"/>
</dbReference>
<dbReference type="SMART" id="SM00065">
    <property type="entry name" value="GAF"/>
    <property type="match status" value="1"/>
</dbReference>
<accession>A0A517NX15</accession>
<dbReference type="InterPro" id="IPR036890">
    <property type="entry name" value="HATPase_C_sf"/>
</dbReference>
<keyword evidence="12" id="KW-1185">Reference proteome</keyword>
<evidence type="ECO:0000256" key="7">
    <source>
        <dbReference type="ARBA" id="ARBA00022840"/>
    </source>
</evidence>
<keyword evidence="3" id="KW-0597">Phosphoprotein</keyword>
<dbReference type="InterPro" id="IPR003661">
    <property type="entry name" value="HisK_dim/P_dom"/>
</dbReference>
<dbReference type="CDD" id="cd00082">
    <property type="entry name" value="HisKA"/>
    <property type="match status" value="1"/>
</dbReference>
<dbReference type="InterPro" id="IPR003018">
    <property type="entry name" value="GAF"/>
</dbReference>
<dbReference type="Pfam" id="PF13185">
    <property type="entry name" value="GAF_2"/>
    <property type="match status" value="1"/>
</dbReference>
<name>A0A517NX15_9BACT</name>
<comment type="catalytic activity">
    <reaction evidence="1">
        <text>ATP + protein L-histidine = ADP + protein N-phospho-L-histidine.</text>
        <dbReference type="EC" id="2.7.13.3"/>
    </reaction>
</comment>
<dbReference type="SUPFAM" id="SSF55781">
    <property type="entry name" value="GAF domain-like"/>
    <property type="match status" value="1"/>
</dbReference>
<keyword evidence="8" id="KW-0902">Two-component regulatory system</keyword>
<dbReference type="Gene3D" id="2.60.200.20">
    <property type="match status" value="1"/>
</dbReference>
<dbReference type="SMART" id="SM00240">
    <property type="entry name" value="FHA"/>
    <property type="match status" value="1"/>
</dbReference>
<dbReference type="RefSeq" id="WP_145419456.1">
    <property type="nucleotide sequence ID" value="NZ_CP036526.1"/>
</dbReference>
<evidence type="ECO:0000313" key="11">
    <source>
        <dbReference type="EMBL" id="QDT11659.1"/>
    </source>
</evidence>
<gene>
    <name evidence="11" type="primary">zraS_4</name>
    <name evidence="11" type="ORF">K239x_36590</name>
</gene>
<dbReference type="EMBL" id="CP036526">
    <property type="protein sequence ID" value="QDT11659.1"/>
    <property type="molecule type" value="Genomic_DNA"/>
</dbReference>
<keyword evidence="5" id="KW-0547">Nucleotide-binding</keyword>
<dbReference type="PROSITE" id="PS50006">
    <property type="entry name" value="FHA_DOMAIN"/>
    <property type="match status" value="1"/>
</dbReference>
<dbReference type="SUPFAM" id="SSF55874">
    <property type="entry name" value="ATPase domain of HSP90 chaperone/DNA topoisomerase II/histidine kinase"/>
    <property type="match status" value="1"/>
</dbReference>
<evidence type="ECO:0000256" key="6">
    <source>
        <dbReference type="ARBA" id="ARBA00022777"/>
    </source>
</evidence>
<organism evidence="11 12">
    <name type="scientific">Stieleria marina</name>
    <dbReference type="NCBI Taxonomy" id="1930275"/>
    <lineage>
        <taxon>Bacteria</taxon>
        <taxon>Pseudomonadati</taxon>
        <taxon>Planctomycetota</taxon>
        <taxon>Planctomycetia</taxon>
        <taxon>Pirellulales</taxon>
        <taxon>Pirellulaceae</taxon>
        <taxon>Stieleria</taxon>
    </lineage>
</organism>
<keyword evidence="4 11" id="KW-0808">Transferase</keyword>
<dbReference type="CDD" id="cd00060">
    <property type="entry name" value="FHA"/>
    <property type="match status" value="1"/>
</dbReference>
<dbReference type="Gene3D" id="1.10.287.130">
    <property type="match status" value="1"/>
</dbReference>
<evidence type="ECO:0000259" key="10">
    <source>
        <dbReference type="PROSITE" id="PS50109"/>
    </source>
</evidence>
<feature type="domain" description="Histidine kinase" evidence="10">
    <location>
        <begin position="340"/>
        <end position="582"/>
    </location>
</feature>
<dbReference type="Gene3D" id="3.30.565.10">
    <property type="entry name" value="Histidine kinase-like ATPase, C-terminal domain"/>
    <property type="match status" value="1"/>
</dbReference>
<evidence type="ECO:0000256" key="3">
    <source>
        <dbReference type="ARBA" id="ARBA00022553"/>
    </source>
</evidence>
<protein>
    <recommendedName>
        <fullName evidence="2">histidine kinase</fullName>
        <ecNumber evidence="2">2.7.13.3</ecNumber>
    </recommendedName>
</protein>
<dbReference type="InterPro" id="IPR005467">
    <property type="entry name" value="His_kinase_dom"/>
</dbReference>
<evidence type="ECO:0000259" key="9">
    <source>
        <dbReference type="PROSITE" id="PS50006"/>
    </source>
</evidence>
<evidence type="ECO:0000256" key="1">
    <source>
        <dbReference type="ARBA" id="ARBA00000085"/>
    </source>
</evidence>
<reference evidence="11 12" key="1">
    <citation type="submission" date="2019-02" db="EMBL/GenBank/DDBJ databases">
        <title>Deep-cultivation of Planctomycetes and their phenomic and genomic characterization uncovers novel biology.</title>
        <authorList>
            <person name="Wiegand S."/>
            <person name="Jogler M."/>
            <person name="Boedeker C."/>
            <person name="Pinto D."/>
            <person name="Vollmers J."/>
            <person name="Rivas-Marin E."/>
            <person name="Kohn T."/>
            <person name="Peeters S.H."/>
            <person name="Heuer A."/>
            <person name="Rast P."/>
            <person name="Oberbeckmann S."/>
            <person name="Bunk B."/>
            <person name="Jeske O."/>
            <person name="Meyerdierks A."/>
            <person name="Storesund J.E."/>
            <person name="Kallscheuer N."/>
            <person name="Luecker S."/>
            <person name="Lage O.M."/>
            <person name="Pohl T."/>
            <person name="Merkel B.J."/>
            <person name="Hornburger P."/>
            <person name="Mueller R.-W."/>
            <person name="Bruemmer F."/>
            <person name="Labrenz M."/>
            <person name="Spormann A.M."/>
            <person name="Op den Camp H."/>
            <person name="Overmann J."/>
            <person name="Amann R."/>
            <person name="Jetten M.S.M."/>
            <person name="Mascher T."/>
            <person name="Medema M.H."/>
            <person name="Devos D.P."/>
            <person name="Kaster A.-K."/>
            <person name="Ovreas L."/>
            <person name="Rohde M."/>
            <person name="Galperin M.Y."/>
            <person name="Jogler C."/>
        </authorList>
    </citation>
    <scope>NUCLEOTIDE SEQUENCE [LARGE SCALE GENOMIC DNA]</scope>
    <source>
        <strain evidence="11 12">K23_9</strain>
    </source>
</reference>
<dbReference type="SMART" id="SM00387">
    <property type="entry name" value="HATPase_c"/>
    <property type="match status" value="1"/>
</dbReference>
<dbReference type="Proteomes" id="UP000319817">
    <property type="component" value="Chromosome"/>
</dbReference>
<dbReference type="AlphaFoldDB" id="A0A517NX15"/>
<dbReference type="InterPro" id="IPR004358">
    <property type="entry name" value="Sig_transdc_His_kin-like_C"/>
</dbReference>
<evidence type="ECO:0000256" key="4">
    <source>
        <dbReference type="ARBA" id="ARBA00022679"/>
    </source>
</evidence>
<evidence type="ECO:0000256" key="5">
    <source>
        <dbReference type="ARBA" id="ARBA00022741"/>
    </source>
</evidence>
<dbReference type="GO" id="GO:0000155">
    <property type="term" value="F:phosphorelay sensor kinase activity"/>
    <property type="evidence" value="ECO:0007669"/>
    <property type="project" value="InterPro"/>
</dbReference>
<dbReference type="CDD" id="cd00075">
    <property type="entry name" value="HATPase"/>
    <property type="match status" value="1"/>
</dbReference>
<dbReference type="InterPro" id="IPR003594">
    <property type="entry name" value="HATPase_dom"/>
</dbReference>
<dbReference type="SUPFAM" id="SSF47384">
    <property type="entry name" value="Homodimeric domain of signal transducing histidine kinase"/>
    <property type="match status" value="1"/>
</dbReference>
<dbReference type="EC" id="2.7.13.3" evidence="2"/>
<dbReference type="OrthoDB" id="9765274at2"/>
<dbReference type="SUPFAM" id="SSF49879">
    <property type="entry name" value="SMAD/FHA domain"/>
    <property type="match status" value="1"/>
</dbReference>
<dbReference type="GO" id="GO:0005524">
    <property type="term" value="F:ATP binding"/>
    <property type="evidence" value="ECO:0007669"/>
    <property type="project" value="UniProtKB-KW"/>
</dbReference>
<dbReference type="InterPro" id="IPR029016">
    <property type="entry name" value="GAF-like_dom_sf"/>
</dbReference>
<dbReference type="InterPro" id="IPR000253">
    <property type="entry name" value="FHA_dom"/>
</dbReference>
<dbReference type="Pfam" id="PF00498">
    <property type="entry name" value="FHA"/>
    <property type="match status" value="1"/>
</dbReference>
<sequence length="595" mass="65591">MASLYVVRGRDQGKHFQITASIARIGRDASSHVQLFDTEASRSHAEIRIAPDETCEMVDLGSSNGTRVNGQRINRHNLVSGDRIEIGQTLLIYTGISQPVGIDAAHRVDIVRQTREDDGSRIVSSLSQVVPKPAELNAAIESGKRDTDTDRSLEVMYLTAIAVGRTDDLDQVLNRILRLVFDWVDADRGCIMLRDNESNQLRPAARCDRDDSNATKSARMSISYTILDYVLKRKEGVRTSNAKDDDRFDSAASIVHGGVREALCVPLQGRYDIVGALYIDTFTPPGKMIAAGSVQRFTDDHLRLITAIGHQAALAIEDTFYYSALVQSERLAAMGQTIATLSHHVKNILQGIRGGGYLIETGLEREDTDAVRRGWRIVDKNQDRISNLVMDMLTFSKEREPERVEADLNEQVRDVVELMQTHASDLGVQLKMQLDGELPEAYFDPDAMHRAILNLVTNAIDAAAEAAADEDEPVDYSDSLLQSSLGAEPPPPAKAMVPKVMVRTSFDSVAGWLIDVLDNGRGVAEEDRNKIFSLFESRKGARGTGLGLPVSNKILREHGGDIQILDAKGGGACFRLRLPCDGTDWDLRRQSKTNI</sequence>
<dbReference type="Gene3D" id="3.30.450.40">
    <property type="match status" value="1"/>
</dbReference>
<dbReference type="PANTHER" id="PTHR43065:SF10">
    <property type="entry name" value="PEROXIDE STRESS-ACTIVATED HISTIDINE KINASE MAK3"/>
    <property type="match status" value="1"/>
</dbReference>
<keyword evidence="7" id="KW-0067">ATP-binding</keyword>
<dbReference type="SMART" id="SM00388">
    <property type="entry name" value="HisKA"/>
    <property type="match status" value="1"/>
</dbReference>
<dbReference type="Pfam" id="PF02518">
    <property type="entry name" value="HATPase_c"/>
    <property type="match status" value="1"/>
</dbReference>
<proteinExistence type="predicted"/>
<evidence type="ECO:0000313" key="12">
    <source>
        <dbReference type="Proteomes" id="UP000319817"/>
    </source>
</evidence>
<dbReference type="InterPro" id="IPR008984">
    <property type="entry name" value="SMAD_FHA_dom_sf"/>
</dbReference>